<dbReference type="GO" id="GO:0004748">
    <property type="term" value="F:ribonucleoside-diphosphate reductase activity, thioredoxin disulfide as acceptor"/>
    <property type="evidence" value="ECO:0007669"/>
    <property type="project" value="UniProtKB-EC"/>
</dbReference>
<dbReference type="Pfam" id="PF12637">
    <property type="entry name" value="TSCPD"/>
    <property type="match status" value="1"/>
</dbReference>
<evidence type="ECO:0000256" key="2">
    <source>
        <dbReference type="ARBA" id="ARBA00012274"/>
    </source>
</evidence>
<gene>
    <name evidence="7" type="ORF">DW687_01180</name>
</gene>
<protein>
    <recommendedName>
        <fullName evidence="2">ribonucleoside-diphosphate reductase</fullName>
        <ecNumber evidence="2">1.17.4.1</ecNumber>
    </recommendedName>
</protein>
<dbReference type="InterPro" id="IPR023806">
    <property type="entry name" value="CHP03905"/>
</dbReference>
<comment type="catalytic activity">
    <reaction evidence="5">
        <text>a 2'-deoxyribonucleoside 5'-diphosphate + [thioredoxin]-disulfide + H2O = a ribonucleoside 5'-diphosphate + [thioredoxin]-dithiol</text>
        <dbReference type="Rhea" id="RHEA:23252"/>
        <dbReference type="Rhea" id="RHEA-COMP:10698"/>
        <dbReference type="Rhea" id="RHEA-COMP:10700"/>
        <dbReference type="ChEBI" id="CHEBI:15377"/>
        <dbReference type="ChEBI" id="CHEBI:29950"/>
        <dbReference type="ChEBI" id="CHEBI:50058"/>
        <dbReference type="ChEBI" id="CHEBI:57930"/>
        <dbReference type="ChEBI" id="CHEBI:73316"/>
        <dbReference type="EC" id="1.17.4.1"/>
    </reaction>
</comment>
<dbReference type="InterPro" id="IPR024434">
    <property type="entry name" value="TSCPD_dom"/>
</dbReference>
<evidence type="ECO:0000313" key="8">
    <source>
        <dbReference type="Proteomes" id="UP000261212"/>
    </source>
</evidence>
<keyword evidence="3" id="KW-0237">DNA synthesis</keyword>
<reference evidence="7 8" key="1">
    <citation type="submission" date="2018-08" db="EMBL/GenBank/DDBJ databases">
        <title>A genome reference for cultivated species of the human gut microbiota.</title>
        <authorList>
            <person name="Zou Y."/>
            <person name="Xue W."/>
            <person name="Luo G."/>
        </authorList>
    </citation>
    <scope>NUCLEOTIDE SEQUENCE [LARGE SCALE GENOMIC DNA]</scope>
    <source>
        <strain evidence="7 8">AM25-6</strain>
    </source>
</reference>
<evidence type="ECO:0000256" key="1">
    <source>
        <dbReference type="ARBA" id="ARBA00007405"/>
    </source>
</evidence>
<dbReference type="NCBIfam" id="TIGR03905">
    <property type="entry name" value="TIGR03905_4_Cys"/>
    <property type="match status" value="1"/>
</dbReference>
<proteinExistence type="inferred from homology"/>
<keyword evidence="4" id="KW-0547">Nucleotide-binding</keyword>
<dbReference type="RefSeq" id="WP_007050460.1">
    <property type="nucleotide sequence ID" value="NZ_CABKNJ010000001.1"/>
</dbReference>
<name>A0A3E3E0V3_9FIRM</name>
<sequence length="85" mass="9243">MEYIYKTKGTCSSKIKFNIDNDIITDVEFTGGCNGNLQAIAKLIDGLTVDEIERKCSGILCGNKATSCADQLAKAVRCAYKKSNK</sequence>
<dbReference type="EC" id="1.17.4.1" evidence="2"/>
<evidence type="ECO:0000256" key="3">
    <source>
        <dbReference type="ARBA" id="ARBA00022634"/>
    </source>
</evidence>
<dbReference type="Proteomes" id="UP000261212">
    <property type="component" value="Unassembled WGS sequence"/>
</dbReference>
<feature type="domain" description="TSCPD" evidence="6">
    <location>
        <begin position="5"/>
        <end position="77"/>
    </location>
</feature>
<evidence type="ECO:0000313" key="7">
    <source>
        <dbReference type="EMBL" id="RGD74966.1"/>
    </source>
</evidence>
<evidence type="ECO:0000259" key="6">
    <source>
        <dbReference type="Pfam" id="PF12637"/>
    </source>
</evidence>
<evidence type="ECO:0000256" key="5">
    <source>
        <dbReference type="ARBA" id="ARBA00047754"/>
    </source>
</evidence>
<accession>A0A3E3E0V3</accession>
<evidence type="ECO:0000256" key="4">
    <source>
        <dbReference type="ARBA" id="ARBA00022741"/>
    </source>
</evidence>
<dbReference type="GO" id="GO:0000166">
    <property type="term" value="F:nucleotide binding"/>
    <property type="evidence" value="ECO:0007669"/>
    <property type="project" value="UniProtKB-KW"/>
</dbReference>
<dbReference type="EMBL" id="QUSM01000002">
    <property type="protein sequence ID" value="RGD74966.1"/>
    <property type="molecule type" value="Genomic_DNA"/>
</dbReference>
<dbReference type="AlphaFoldDB" id="A0A3E3E0V3"/>
<dbReference type="GO" id="GO:0071897">
    <property type="term" value="P:DNA biosynthetic process"/>
    <property type="evidence" value="ECO:0007669"/>
    <property type="project" value="UniProtKB-KW"/>
</dbReference>
<dbReference type="GeneID" id="98000755"/>
<comment type="caution">
    <text evidence="7">The sequence shown here is derived from an EMBL/GenBank/DDBJ whole genome shotgun (WGS) entry which is preliminary data.</text>
</comment>
<comment type="similarity">
    <text evidence="1">Belongs to the ribonucleoside diphosphate reductase class-2 family.</text>
</comment>
<organism evidence="7 8">
    <name type="scientific">Anaerofustis stercorihominis</name>
    <dbReference type="NCBI Taxonomy" id="214853"/>
    <lineage>
        <taxon>Bacteria</taxon>
        <taxon>Bacillati</taxon>
        <taxon>Bacillota</taxon>
        <taxon>Clostridia</taxon>
        <taxon>Eubacteriales</taxon>
        <taxon>Eubacteriaceae</taxon>
        <taxon>Anaerofustis</taxon>
    </lineage>
</organism>